<evidence type="ECO:0000256" key="2">
    <source>
        <dbReference type="ARBA" id="ARBA00008467"/>
    </source>
</evidence>
<keyword evidence="5 14" id="KW-0444">Lipid biosynthesis</keyword>
<dbReference type="Pfam" id="PF02801">
    <property type="entry name" value="Ketoacyl-synt_C"/>
    <property type="match status" value="1"/>
</dbReference>
<dbReference type="PIRSF" id="PIRSF000447">
    <property type="entry name" value="KAS_II"/>
    <property type="match status" value="1"/>
</dbReference>
<dbReference type="InterPro" id="IPR020841">
    <property type="entry name" value="PKS_Beta-ketoAc_synthase_dom"/>
</dbReference>
<dbReference type="InterPro" id="IPR014030">
    <property type="entry name" value="Ketoacyl_synth_N"/>
</dbReference>
<evidence type="ECO:0000256" key="13">
    <source>
        <dbReference type="ARBA" id="ARBA00047659"/>
    </source>
</evidence>
<dbReference type="CDD" id="cd00834">
    <property type="entry name" value="KAS_I_II"/>
    <property type="match status" value="1"/>
</dbReference>
<dbReference type="GO" id="GO:0004315">
    <property type="term" value="F:3-oxoacyl-[acyl-carrier-protein] synthase activity"/>
    <property type="evidence" value="ECO:0007669"/>
    <property type="project" value="UniProtKB-UniRule"/>
</dbReference>
<evidence type="ECO:0000256" key="5">
    <source>
        <dbReference type="ARBA" id="ARBA00022516"/>
    </source>
</evidence>
<dbReference type="NCBIfam" id="TIGR03150">
    <property type="entry name" value="fabF"/>
    <property type="match status" value="1"/>
</dbReference>
<evidence type="ECO:0000256" key="10">
    <source>
        <dbReference type="ARBA" id="ARBA00023315"/>
    </source>
</evidence>
<dbReference type="EC" id="2.3.1.179" evidence="3 14"/>
<dbReference type="GO" id="GO:0006633">
    <property type="term" value="P:fatty acid biosynthetic process"/>
    <property type="evidence" value="ECO:0007669"/>
    <property type="project" value="UniProtKB-UniRule"/>
</dbReference>
<evidence type="ECO:0000256" key="8">
    <source>
        <dbReference type="ARBA" id="ARBA00023098"/>
    </source>
</evidence>
<comment type="catalytic activity">
    <reaction evidence="13 14">
        <text>a fatty acyl-[ACP] + malonyl-[ACP] + H(+) = a 3-oxoacyl-[ACP] + holo-[ACP] + CO2</text>
        <dbReference type="Rhea" id="RHEA:22836"/>
        <dbReference type="Rhea" id="RHEA-COMP:9623"/>
        <dbReference type="Rhea" id="RHEA-COMP:9685"/>
        <dbReference type="Rhea" id="RHEA-COMP:9916"/>
        <dbReference type="Rhea" id="RHEA-COMP:14125"/>
        <dbReference type="ChEBI" id="CHEBI:15378"/>
        <dbReference type="ChEBI" id="CHEBI:16526"/>
        <dbReference type="ChEBI" id="CHEBI:64479"/>
        <dbReference type="ChEBI" id="CHEBI:78449"/>
        <dbReference type="ChEBI" id="CHEBI:78776"/>
        <dbReference type="ChEBI" id="CHEBI:138651"/>
    </reaction>
</comment>
<keyword evidence="7" id="KW-0276">Fatty acid metabolism</keyword>
<keyword evidence="8" id="KW-0443">Lipid metabolism</keyword>
<dbReference type="KEGG" id="cheb:HH215_09730"/>
<feature type="active site" description="For beta-ketoacyl synthase activity" evidence="15">
    <location>
        <position position="164"/>
    </location>
</feature>
<dbReference type="PANTHER" id="PTHR11712:SF336">
    <property type="entry name" value="3-OXOACYL-[ACYL-CARRIER-PROTEIN] SYNTHASE, MITOCHONDRIAL"/>
    <property type="match status" value="1"/>
</dbReference>
<comment type="pathway">
    <text evidence="1 14">Lipid metabolism; fatty acid biosynthesis.</text>
</comment>
<dbReference type="InterPro" id="IPR017568">
    <property type="entry name" value="3-oxoacyl-ACP_synth-2"/>
</dbReference>
<evidence type="ECO:0000256" key="16">
    <source>
        <dbReference type="RuleBase" id="RU003694"/>
    </source>
</evidence>
<reference evidence="18 19" key="1">
    <citation type="submission" date="2020-04" db="EMBL/GenBank/DDBJ databases">
        <title>Genome sequencing of novel species.</title>
        <authorList>
            <person name="Heo J."/>
            <person name="Kim S.-J."/>
            <person name="Kim J.-S."/>
            <person name="Hong S.-B."/>
            <person name="Kwon S.-W."/>
        </authorList>
    </citation>
    <scope>NUCLEOTIDE SEQUENCE [LARGE SCALE GENOMIC DNA]</scope>
    <source>
        <strain evidence="18 19">MFER-1</strain>
    </source>
</reference>
<comment type="similarity">
    <text evidence="2 14 16">Belongs to the thiolase-like superfamily. Beta-ketoacyl-ACP synthases family.</text>
</comment>
<dbReference type="Pfam" id="PF00109">
    <property type="entry name" value="ketoacyl-synt"/>
    <property type="match status" value="1"/>
</dbReference>
<dbReference type="Gene3D" id="3.40.47.10">
    <property type="match status" value="1"/>
</dbReference>
<comment type="catalytic activity">
    <reaction evidence="12 14">
        <text>(9Z)-hexadecenoyl-[ACP] + malonyl-[ACP] + H(+) = 3-oxo-(11Z)-octadecenoyl-[ACP] + holo-[ACP] + CO2</text>
        <dbReference type="Rhea" id="RHEA:55040"/>
        <dbReference type="Rhea" id="RHEA-COMP:9623"/>
        <dbReference type="Rhea" id="RHEA-COMP:9685"/>
        <dbReference type="Rhea" id="RHEA-COMP:10800"/>
        <dbReference type="Rhea" id="RHEA-COMP:14074"/>
        <dbReference type="ChEBI" id="CHEBI:15378"/>
        <dbReference type="ChEBI" id="CHEBI:16526"/>
        <dbReference type="ChEBI" id="CHEBI:64479"/>
        <dbReference type="ChEBI" id="CHEBI:78449"/>
        <dbReference type="ChEBI" id="CHEBI:83989"/>
        <dbReference type="ChEBI" id="CHEBI:138538"/>
        <dbReference type="EC" id="2.3.1.179"/>
    </reaction>
</comment>
<keyword evidence="9 14" id="KW-0275">Fatty acid biosynthesis</keyword>
<dbReference type="InterPro" id="IPR014031">
    <property type="entry name" value="Ketoacyl_synth_C"/>
</dbReference>
<evidence type="ECO:0000313" key="19">
    <source>
        <dbReference type="Proteomes" id="UP000502248"/>
    </source>
</evidence>
<evidence type="ECO:0000256" key="12">
    <source>
        <dbReference type="ARBA" id="ARBA00047318"/>
    </source>
</evidence>
<evidence type="ECO:0000256" key="11">
    <source>
        <dbReference type="ARBA" id="ARBA00024006"/>
    </source>
</evidence>
<dbReference type="PROSITE" id="PS52004">
    <property type="entry name" value="KS3_2"/>
    <property type="match status" value="1"/>
</dbReference>
<dbReference type="InterPro" id="IPR000794">
    <property type="entry name" value="Beta-ketoacyl_synthase"/>
</dbReference>
<evidence type="ECO:0000256" key="6">
    <source>
        <dbReference type="ARBA" id="ARBA00022679"/>
    </source>
</evidence>
<proteinExistence type="inferred from homology"/>
<protein>
    <recommendedName>
        <fullName evidence="4 14">3-oxoacyl-[acyl-carrier-protein] synthase 2</fullName>
        <ecNumber evidence="3 14">2.3.1.179</ecNumber>
    </recommendedName>
</protein>
<dbReference type="InterPro" id="IPR016039">
    <property type="entry name" value="Thiolase-like"/>
</dbReference>
<sequence>MTQRVVVTGMGVVTSLGSDLPTFWNNLLNGKSGISLIEAFDTTEYTTKIAAEIKDFDPGVYIDKKESRKMDRFVQFGVAASKLALEDSKLVIGENADAERVGVIVGSGIGGLGTWEDQHTILMEKGPRRVSPFFIPMMIANMASGQVSMSTGAKGPNSAAVSACATGTHSIGDSFKMIQRGDADVMICGGAEATIRPIGMAGFCAMRAMSTRNEEPEKASRPFDVDRDGFVMGEGAGVLILESLEHAKARGAHIYAEIIGYGMSGDAHHMTDPDPDGAARCMKKAIKDAGIAPEEIQYINAHGTSTGIGDKSETTAIKSTFGDYAYKLAVSSTKSMTGHLLGAAGGVEAVILGLTLKNGVIPPTANLDNQDPELDLDYVPNKPREADVKVALSNSFGFGGHNATIIMRKYEA</sequence>
<dbReference type="NCBIfam" id="NF004970">
    <property type="entry name" value="PRK06333.1"/>
    <property type="match status" value="1"/>
</dbReference>
<evidence type="ECO:0000256" key="4">
    <source>
        <dbReference type="ARBA" id="ARBA00014657"/>
    </source>
</evidence>
<name>A0A7Z2VIB9_9BACL</name>
<keyword evidence="6 14" id="KW-0808">Transferase</keyword>
<evidence type="ECO:0000256" key="9">
    <source>
        <dbReference type="ARBA" id="ARBA00023160"/>
    </source>
</evidence>
<evidence type="ECO:0000256" key="3">
    <source>
        <dbReference type="ARBA" id="ARBA00012356"/>
    </source>
</evidence>
<organism evidence="18 19">
    <name type="scientific">Cohnella herbarum</name>
    <dbReference type="NCBI Taxonomy" id="2728023"/>
    <lineage>
        <taxon>Bacteria</taxon>
        <taxon>Bacillati</taxon>
        <taxon>Bacillota</taxon>
        <taxon>Bacilli</taxon>
        <taxon>Bacillales</taxon>
        <taxon>Paenibacillaceae</taxon>
        <taxon>Cohnella</taxon>
    </lineage>
</organism>
<dbReference type="InterPro" id="IPR018201">
    <property type="entry name" value="Ketoacyl_synth_AS"/>
</dbReference>
<evidence type="ECO:0000259" key="17">
    <source>
        <dbReference type="PROSITE" id="PS52004"/>
    </source>
</evidence>
<feature type="domain" description="Ketosynthase family 3 (KS3)" evidence="17">
    <location>
        <begin position="2"/>
        <end position="409"/>
    </location>
</feature>
<dbReference type="SMART" id="SM00825">
    <property type="entry name" value="PKS_KS"/>
    <property type="match status" value="1"/>
</dbReference>
<dbReference type="PROSITE" id="PS00606">
    <property type="entry name" value="KS3_1"/>
    <property type="match status" value="1"/>
</dbReference>
<dbReference type="SUPFAM" id="SSF53901">
    <property type="entry name" value="Thiolase-like"/>
    <property type="match status" value="2"/>
</dbReference>
<accession>A0A7Z2VIB9</accession>
<comment type="function">
    <text evidence="11 14">Involved in the type II fatty acid elongation cycle. Catalyzes the elongation of a wide range of acyl-ACP by the addition of two carbons from malonyl-ACP to an acyl acceptor. Can efficiently catalyze the conversion of palmitoleoyl-ACP (cis-hexadec-9-enoyl-ACP) to cis-vaccenoyl-ACP (cis-octadec-11-enoyl-ACP), an essential step in the thermal regulation of fatty acid composition.</text>
</comment>
<evidence type="ECO:0000256" key="15">
    <source>
        <dbReference type="PIRSR" id="PIRSR000447-1"/>
    </source>
</evidence>
<dbReference type="NCBIfam" id="NF005589">
    <property type="entry name" value="PRK07314.1"/>
    <property type="match status" value="1"/>
</dbReference>
<evidence type="ECO:0000256" key="14">
    <source>
        <dbReference type="PIRNR" id="PIRNR000447"/>
    </source>
</evidence>
<evidence type="ECO:0000313" key="18">
    <source>
        <dbReference type="EMBL" id="QJD83430.1"/>
    </source>
</evidence>
<keyword evidence="10 14" id="KW-0012">Acyltransferase</keyword>
<dbReference type="UniPathway" id="UPA00094"/>
<evidence type="ECO:0000256" key="1">
    <source>
        <dbReference type="ARBA" id="ARBA00005194"/>
    </source>
</evidence>
<dbReference type="GO" id="GO:0005829">
    <property type="term" value="C:cytosol"/>
    <property type="evidence" value="ECO:0007669"/>
    <property type="project" value="TreeGrafter"/>
</dbReference>
<dbReference type="FunFam" id="3.40.47.10:FF:000009">
    <property type="entry name" value="3-oxoacyl-[acyl-carrier-protein] synthase 2"/>
    <property type="match status" value="1"/>
</dbReference>
<dbReference type="PANTHER" id="PTHR11712">
    <property type="entry name" value="POLYKETIDE SYNTHASE-RELATED"/>
    <property type="match status" value="1"/>
</dbReference>
<gene>
    <name evidence="18" type="primary">fabF</name>
    <name evidence="18" type="ORF">HH215_09730</name>
</gene>
<dbReference type="Proteomes" id="UP000502248">
    <property type="component" value="Chromosome"/>
</dbReference>
<evidence type="ECO:0000256" key="7">
    <source>
        <dbReference type="ARBA" id="ARBA00022832"/>
    </source>
</evidence>
<keyword evidence="19" id="KW-1185">Reference proteome</keyword>
<dbReference type="EMBL" id="CP051680">
    <property type="protein sequence ID" value="QJD83430.1"/>
    <property type="molecule type" value="Genomic_DNA"/>
</dbReference>
<dbReference type="RefSeq" id="WP_169279724.1">
    <property type="nucleotide sequence ID" value="NZ_CP051680.1"/>
</dbReference>
<dbReference type="AlphaFoldDB" id="A0A7Z2VIB9"/>